<dbReference type="InterPro" id="IPR036652">
    <property type="entry name" value="YjeF_N_dom_sf"/>
</dbReference>
<comment type="similarity">
    <text evidence="1">In the N-terminal section; belongs to the NnrE/AIBP family.</text>
</comment>
<evidence type="ECO:0000256" key="5">
    <source>
        <dbReference type="ARBA" id="ARBA00049209"/>
    </source>
</evidence>
<dbReference type="Proteomes" id="UP000245431">
    <property type="component" value="Chromosome PVE_r1"/>
</dbReference>
<dbReference type="GO" id="GO:0046872">
    <property type="term" value="F:metal ion binding"/>
    <property type="evidence" value="ECO:0007669"/>
    <property type="project" value="UniProtKB-KW"/>
</dbReference>
<protein>
    <recommendedName>
        <fullName evidence="6">NAD(P)H-hydrate epimerase</fullName>
        <ecNumber evidence="6">5.1.99.6</ecNumber>
    </recommendedName>
    <alternativeName>
        <fullName evidence="6">NAD(P)HX epimerase</fullName>
    </alternativeName>
</protein>
<dbReference type="InterPro" id="IPR000631">
    <property type="entry name" value="CARKD"/>
</dbReference>
<comment type="function">
    <text evidence="3">Bifunctional enzyme that catalyzes the epimerization of the S- and R-forms of NAD(P)HX and the dehydration of the S-form of NAD(P)HX at the expense of ADP, which is converted to AMP. This allows the repair of both epimers of NAD(P)HX, a damaged form of NAD(P)H that is a result of enzymatic or heat-dependent hydration.</text>
</comment>
<comment type="catalytic activity">
    <reaction evidence="6">
        <text>(6R)-NADHX = (6S)-NADHX</text>
        <dbReference type="Rhea" id="RHEA:32215"/>
        <dbReference type="ChEBI" id="CHEBI:64074"/>
        <dbReference type="ChEBI" id="CHEBI:64075"/>
        <dbReference type="EC" id="5.1.99.6"/>
    </reaction>
</comment>
<comment type="similarity">
    <text evidence="6">Belongs to the NnrE/AIBP family.</text>
</comment>
<dbReference type="HAMAP" id="MF_01966">
    <property type="entry name" value="NADHX_epimerase"/>
    <property type="match status" value="1"/>
</dbReference>
<evidence type="ECO:0000313" key="8">
    <source>
        <dbReference type="EMBL" id="SBW81029.1"/>
    </source>
</evidence>
<organism evidence="8 9">
    <name type="scientific">Pseudomonas veronii 1YdBTEX2</name>
    <dbReference type="NCBI Taxonomy" id="1295141"/>
    <lineage>
        <taxon>Bacteria</taxon>
        <taxon>Pseudomonadati</taxon>
        <taxon>Pseudomonadota</taxon>
        <taxon>Gammaproteobacteria</taxon>
        <taxon>Pseudomonadales</taxon>
        <taxon>Pseudomonadaceae</taxon>
        <taxon>Pseudomonas</taxon>
    </lineage>
</organism>
<evidence type="ECO:0000256" key="2">
    <source>
        <dbReference type="ARBA" id="ARBA00009524"/>
    </source>
</evidence>
<comment type="cofactor">
    <cofactor evidence="6">
        <name>K(+)</name>
        <dbReference type="ChEBI" id="CHEBI:29103"/>
    </cofactor>
    <text evidence="6">Binds 1 potassium ion per subunit.</text>
</comment>
<dbReference type="EMBL" id="LT599583">
    <property type="protein sequence ID" value="SBW81029.1"/>
    <property type="molecule type" value="Genomic_DNA"/>
</dbReference>
<feature type="binding site" evidence="6">
    <location>
        <begin position="134"/>
        <end position="140"/>
    </location>
    <ligand>
        <name>(6S)-NADPHX</name>
        <dbReference type="ChEBI" id="CHEBI:64076"/>
    </ligand>
</feature>
<dbReference type="SUPFAM" id="SSF64153">
    <property type="entry name" value="YjeF N-terminal domain-like"/>
    <property type="match status" value="1"/>
</dbReference>
<feature type="binding site" evidence="6">
    <location>
        <position position="70"/>
    </location>
    <ligand>
        <name>K(+)</name>
        <dbReference type="ChEBI" id="CHEBI:29103"/>
    </ligand>
</feature>
<keyword evidence="6" id="KW-0413">Isomerase</keyword>
<evidence type="ECO:0000256" key="3">
    <source>
        <dbReference type="ARBA" id="ARBA00025153"/>
    </source>
</evidence>
<dbReference type="EC" id="5.1.99.6" evidence="6"/>
<comment type="catalytic activity">
    <reaction evidence="4">
        <text>(6S)-NADHX + ADP = AMP + phosphate + NADH + H(+)</text>
        <dbReference type="Rhea" id="RHEA:32223"/>
        <dbReference type="ChEBI" id="CHEBI:15378"/>
        <dbReference type="ChEBI" id="CHEBI:43474"/>
        <dbReference type="ChEBI" id="CHEBI:57945"/>
        <dbReference type="ChEBI" id="CHEBI:64074"/>
        <dbReference type="ChEBI" id="CHEBI:456215"/>
        <dbReference type="ChEBI" id="CHEBI:456216"/>
        <dbReference type="EC" id="4.2.1.136"/>
    </reaction>
</comment>
<gene>
    <name evidence="6" type="primary">nnrE</name>
    <name evidence="8" type="ORF">PVE_R1G3147</name>
</gene>
<comment type="caution">
    <text evidence="6">Lacks conserved residue(s) required for the propagation of feature annotation.</text>
</comment>
<dbReference type="RefSeq" id="WP_017845768.1">
    <property type="nucleotide sequence ID" value="NZ_AOUH01000011.1"/>
</dbReference>
<dbReference type="Gene3D" id="3.40.50.10260">
    <property type="entry name" value="YjeF N-terminal domain"/>
    <property type="match status" value="1"/>
</dbReference>
<proteinExistence type="inferred from homology"/>
<dbReference type="Pfam" id="PF03853">
    <property type="entry name" value="YjeF_N"/>
    <property type="match status" value="1"/>
</dbReference>
<comment type="catalytic activity">
    <reaction evidence="6">
        <text>(6R)-NADPHX = (6S)-NADPHX</text>
        <dbReference type="Rhea" id="RHEA:32227"/>
        <dbReference type="ChEBI" id="CHEBI:64076"/>
        <dbReference type="ChEBI" id="CHEBI:64077"/>
        <dbReference type="EC" id="5.1.99.6"/>
    </reaction>
</comment>
<dbReference type="GO" id="GO:0052855">
    <property type="term" value="F:ADP-dependent NAD(P)H-hydrate dehydratase activity"/>
    <property type="evidence" value="ECO:0007669"/>
    <property type="project" value="UniProtKB-EC"/>
</dbReference>
<feature type="binding site" evidence="6">
    <location>
        <position position="166"/>
    </location>
    <ligand>
        <name>K(+)</name>
        <dbReference type="ChEBI" id="CHEBI:29103"/>
    </ligand>
</feature>
<dbReference type="AlphaFoldDB" id="A0A1D3JY53"/>
<sequence length="377" mass="39265">MNTLSPDLDNGARQAALLTVRQMAEADRLSVVAGVSSFELMSNAGAAVAHEIQRRWTPRPLLVLCGPGNNGGDGFVCAYRLAQAGWPVRVAMWGSRAALKGEAGQHAQRWPGEVQALSPAVLEGAELIVDAVFGAGLARALEGQVLDTLAAAGRGTVPIVAVDTPSGVMGDTGESLGAVAAVLTVTFFRKKPGHLLLPGRDLCGEVIVADIGTPEAVLDAIVPQAFENHPGLWLPDLPRAGLDTVAGHPPVVAADATQVLTLHESEFRRMFDFVGDKLTRTRAAAQHGSAVVVHRGSDTVIACPDGRAVIHCSVPSAATGELLGGIIRWLRTQGMPAFPAAAAGVWLHDVAAAEFGPGLLAKEVPHLLPGLLRRLYG</sequence>
<evidence type="ECO:0000259" key="7">
    <source>
        <dbReference type="PROSITE" id="PS51385"/>
    </source>
</evidence>
<keyword evidence="6" id="KW-0479">Metal-binding</keyword>
<dbReference type="Pfam" id="PF01256">
    <property type="entry name" value="Carb_kinase"/>
    <property type="match status" value="1"/>
</dbReference>
<dbReference type="NCBIfam" id="TIGR00197">
    <property type="entry name" value="yjeF_nterm"/>
    <property type="match status" value="1"/>
</dbReference>
<keyword evidence="6" id="KW-0547">Nucleotide-binding</keyword>
<comment type="function">
    <text evidence="6">Catalyzes the epimerization of the S- and R-forms of NAD(P)HX, a damaged form of NAD(P)H that is a result of enzymatic or heat-dependent hydration. This is a prerequisite for the S-specific NAD(P)H-hydrate dehydratase to allow the repair of both epimers of NAD(P)HX.</text>
</comment>
<dbReference type="InterPro" id="IPR004443">
    <property type="entry name" value="YjeF_N_dom"/>
</dbReference>
<dbReference type="InterPro" id="IPR029056">
    <property type="entry name" value="Ribokinase-like"/>
</dbReference>
<feature type="binding site" evidence="6">
    <location>
        <position position="130"/>
    </location>
    <ligand>
        <name>K(+)</name>
        <dbReference type="ChEBI" id="CHEBI:29103"/>
    </ligand>
</feature>
<feature type="domain" description="YjeF N-terminal" evidence="7">
    <location>
        <begin position="23"/>
        <end position="219"/>
    </location>
</feature>
<dbReference type="SUPFAM" id="SSF53613">
    <property type="entry name" value="Ribokinase-like"/>
    <property type="match status" value="1"/>
</dbReference>
<evidence type="ECO:0000256" key="6">
    <source>
        <dbReference type="HAMAP-Rule" id="MF_01966"/>
    </source>
</evidence>
<reference evidence="9" key="1">
    <citation type="submission" date="2016-07" db="EMBL/GenBank/DDBJ databases">
        <authorList>
            <person name="Florea S."/>
            <person name="Webb J.S."/>
            <person name="Jaromczyk J."/>
            <person name="Schardl C.L."/>
        </authorList>
    </citation>
    <scope>NUCLEOTIDE SEQUENCE [LARGE SCALE GENOMIC DNA]</scope>
    <source>
        <strain evidence="9">1YdBTEX2</strain>
    </source>
</reference>
<keyword evidence="6" id="KW-0630">Potassium</keyword>
<evidence type="ECO:0000256" key="4">
    <source>
        <dbReference type="ARBA" id="ARBA00048238"/>
    </source>
</evidence>
<feature type="binding site" evidence="6">
    <location>
        <position position="163"/>
    </location>
    <ligand>
        <name>(6S)-NADPHX</name>
        <dbReference type="ChEBI" id="CHEBI:64076"/>
    </ligand>
</feature>
<evidence type="ECO:0000313" key="9">
    <source>
        <dbReference type="Proteomes" id="UP000245431"/>
    </source>
</evidence>
<evidence type="ECO:0000256" key="1">
    <source>
        <dbReference type="ARBA" id="ARBA00006001"/>
    </source>
</evidence>
<accession>A0A1D3JY53</accession>
<keyword evidence="6" id="KW-0520">NAD</keyword>
<comment type="catalytic activity">
    <reaction evidence="5">
        <text>(6S)-NADPHX + ADP = AMP + phosphate + NADPH + H(+)</text>
        <dbReference type="Rhea" id="RHEA:32235"/>
        <dbReference type="ChEBI" id="CHEBI:15378"/>
        <dbReference type="ChEBI" id="CHEBI:43474"/>
        <dbReference type="ChEBI" id="CHEBI:57783"/>
        <dbReference type="ChEBI" id="CHEBI:64076"/>
        <dbReference type="ChEBI" id="CHEBI:456215"/>
        <dbReference type="ChEBI" id="CHEBI:456216"/>
        <dbReference type="EC" id="4.2.1.136"/>
    </reaction>
</comment>
<dbReference type="GO" id="GO:0000166">
    <property type="term" value="F:nucleotide binding"/>
    <property type="evidence" value="ECO:0007669"/>
    <property type="project" value="UniProtKB-KW"/>
</dbReference>
<dbReference type="PROSITE" id="PS51385">
    <property type="entry name" value="YJEF_N"/>
    <property type="match status" value="1"/>
</dbReference>
<name>A0A1D3JY53_PSEVE</name>
<dbReference type="GO" id="GO:0052856">
    <property type="term" value="F:NAD(P)HX epimerase activity"/>
    <property type="evidence" value="ECO:0007669"/>
    <property type="project" value="UniProtKB-UniRule"/>
</dbReference>
<dbReference type="Gene3D" id="3.40.1190.20">
    <property type="match status" value="1"/>
</dbReference>
<keyword evidence="6" id="KW-0521">NADP</keyword>
<feature type="binding site" evidence="6">
    <location>
        <begin position="69"/>
        <end position="73"/>
    </location>
    <ligand>
        <name>(6S)-NADPHX</name>
        <dbReference type="ChEBI" id="CHEBI:64076"/>
    </ligand>
</feature>
<comment type="similarity">
    <text evidence="2">In the C-terminal section; belongs to the NnrD/CARKD family.</text>
</comment>